<dbReference type="HOGENOM" id="CLU_2109868_0_0_1"/>
<keyword evidence="3" id="KW-1185">Reference proteome</keyword>
<gene>
    <name evidence="2" type="ORF">PHACADRAFT_105550</name>
</gene>
<name>K5UKU8_PHACS</name>
<organism evidence="2 3">
    <name type="scientific">Phanerochaete carnosa (strain HHB-10118-sp)</name>
    <name type="common">White-rot fungus</name>
    <name type="synonym">Peniophora carnosa</name>
    <dbReference type="NCBI Taxonomy" id="650164"/>
    <lineage>
        <taxon>Eukaryota</taxon>
        <taxon>Fungi</taxon>
        <taxon>Dikarya</taxon>
        <taxon>Basidiomycota</taxon>
        <taxon>Agaricomycotina</taxon>
        <taxon>Agaricomycetes</taxon>
        <taxon>Polyporales</taxon>
        <taxon>Phanerochaetaceae</taxon>
        <taxon>Phanerochaete</taxon>
    </lineage>
</organism>
<dbReference type="InterPro" id="IPR045341">
    <property type="entry name" value="DUF6532"/>
</dbReference>
<evidence type="ECO:0000313" key="3">
    <source>
        <dbReference type="Proteomes" id="UP000008370"/>
    </source>
</evidence>
<proteinExistence type="predicted"/>
<protein>
    <recommendedName>
        <fullName evidence="1">DUF6532 domain-containing protein</fullName>
    </recommendedName>
</protein>
<evidence type="ECO:0000313" key="2">
    <source>
        <dbReference type="EMBL" id="EKM50271.1"/>
    </source>
</evidence>
<dbReference type="AlphaFoldDB" id="K5UKU8"/>
<feature type="domain" description="DUF6532" evidence="1">
    <location>
        <begin position="5"/>
        <end position="101"/>
    </location>
</feature>
<evidence type="ECO:0000259" key="1">
    <source>
        <dbReference type="Pfam" id="PF20149"/>
    </source>
</evidence>
<dbReference type="RefSeq" id="XP_007401454.1">
    <property type="nucleotide sequence ID" value="XM_007401392.1"/>
</dbReference>
<dbReference type="Proteomes" id="UP000008370">
    <property type="component" value="Unassembled WGS sequence"/>
</dbReference>
<dbReference type="KEGG" id="pco:PHACADRAFT_105550"/>
<sequence>MINGAEPFNRPLITQIIATIFFKPGRSRPSIAAQHTSRFRSSVHLAPHELEIPEPMLALACALVCFLALADWTSGMCKEASDYNITEAEKEYKKVLSFLDRVKKASLQMYHQVMH</sequence>
<dbReference type="InParanoid" id="K5UKU8"/>
<dbReference type="EMBL" id="JH930479">
    <property type="protein sequence ID" value="EKM50271.1"/>
    <property type="molecule type" value="Genomic_DNA"/>
</dbReference>
<dbReference type="Pfam" id="PF20149">
    <property type="entry name" value="DUF6532"/>
    <property type="match status" value="1"/>
</dbReference>
<reference evidence="2 3" key="1">
    <citation type="journal article" date="2012" name="BMC Genomics">
        <title>Comparative genomics of the white-rot fungi, Phanerochaete carnosa and P. chrysosporium, to elucidate the genetic basis of the distinct wood types they colonize.</title>
        <authorList>
            <person name="Suzuki H."/>
            <person name="MacDonald J."/>
            <person name="Syed K."/>
            <person name="Salamov A."/>
            <person name="Hori C."/>
            <person name="Aerts A."/>
            <person name="Henrissat B."/>
            <person name="Wiebenga A."/>
            <person name="vanKuyk P.A."/>
            <person name="Barry K."/>
            <person name="Lindquist E."/>
            <person name="LaButti K."/>
            <person name="Lapidus A."/>
            <person name="Lucas S."/>
            <person name="Coutinho P."/>
            <person name="Gong Y."/>
            <person name="Samejima M."/>
            <person name="Mahadevan R."/>
            <person name="Abou-Zaid M."/>
            <person name="de Vries R.P."/>
            <person name="Igarashi K."/>
            <person name="Yadav J.S."/>
            <person name="Grigoriev I.V."/>
            <person name="Master E.R."/>
        </authorList>
    </citation>
    <scope>NUCLEOTIDE SEQUENCE [LARGE SCALE GENOMIC DNA]</scope>
    <source>
        <strain evidence="2 3">HHB-10118-sp</strain>
    </source>
</reference>
<dbReference type="GeneID" id="18907354"/>
<accession>K5UKU8</accession>